<comment type="pathway">
    <text evidence="1 7 8">Cofactor biosynthesis; NAD(+) biosynthesis; NAD(+) from deamido-NAD(+) (L-Gln route): step 1/1.</text>
</comment>
<dbReference type="AlphaFoldDB" id="A0A5K1IXI1"/>
<dbReference type="CDD" id="cd07570">
    <property type="entry name" value="GAT_Gln-NAD-synth"/>
    <property type="match status" value="1"/>
</dbReference>
<evidence type="ECO:0000259" key="10">
    <source>
        <dbReference type="PROSITE" id="PS50263"/>
    </source>
</evidence>
<feature type="binding site" evidence="7">
    <location>
        <position position="455"/>
    </location>
    <ligand>
        <name>deamido-NAD(+)</name>
        <dbReference type="ChEBI" id="CHEBI:58437"/>
        <note>ligand shared between two neighboring subunits</note>
    </ligand>
</feature>
<dbReference type="Gene3D" id="3.40.50.620">
    <property type="entry name" value="HUPs"/>
    <property type="match status" value="1"/>
</dbReference>
<dbReference type="UniPathway" id="UPA00253">
    <property type="reaction ID" value="UER00334"/>
</dbReference>
<dbReference type="InterPro" id="IPR003010">
    <property type="entry name" value="C-N_Hydrolase"/>
</dbReference>
<feature type="binding site" evidence="7">
    <location>
        <position position="479"/>
    </location>
    <ligand>
        <name>ATP</name>
        <dbReference type="ChEBI" id="CHEBI:30616"/>
    </ligand>
</feature>
<dbReference type="InterPro" id="IPR014445">
    <property type="entry name" value="Gln-dep_NAD_synthase"/>
</dbReference>
<gene>
    <name evidence="11" type="primary">nadE_1</name>
    <name evidence="7" type="synonym">nadE</name>
    <name evidence="11" type="ORF">CKJAJONC_00180</name>
</gene>
<evidence type="ECO:0000256" key="9">
    <source>
        <dbReference type="RuleBase" id="RU003811"/>
    </source>
</evidence>
<feature type="binding site" evidence="7">
    <location>
        <position position="484"/>
    </location>
    <ligand>
        <name>deamido-NAD(+)</name>
        <dbReference type="ChEBI" id="CHEBI:58437"/>
        <note>ligand shared between two neighboring subunits</note>
    </ligand>
</feature>
<reference evidence="11 12" key="1">
    <citation type="submission" date="2019-10" db="EMBL/GenBank/DDBJ databases">
        <authorList>
            <person name="Wolf R A."/>
        </authorList>
    </citation>
    <scope>NUCLEOTIDE SEQUENCE [LARGE SCALE GENOMIC DNA]</scope>
    <source>
        <strain evidence="11">Collinsella_aerofaciens_DSM_13712</strain>
    </source>
</reference>
<sequence length="659" mass="71759">MNLHLSQSDGFLRVAAASPQIRVADVEGNAEVALAAVRDAAGRGVRALVLPELNLTGYTAADLFHNRTLLHACEAALVHILDETRELPIVFTIGLPVAVAENIYNCAAVCCAGELLGLTAKKYLPNYGEFYERRWFAPSPADPVWVEFAGQGPVPLGSGLVYRCCDEGAEDMVLGVEVCEDLWVPAPPSTEMALAGATVILNPSASDEIIGKADYRRSLISNQSARLYCAYAYADASEGESTTDMVFAGENLVYENGSKLAATKLLTCDMAIADVDLDRLVAERRRSTTWTRTDDAPESATVEFSFEGVLAEEPVLRDALDIDRVFPRAPFVPADHGDLAERCETILDLQTAGLKTRLAHTGTKAAVIGLSGGLDSTLALLVTVRAFDALGLPRTGITAVSMPGFGTTHRTKSNAESLARDLGVSFREVSIHAAVEQHFKDIEHDPAVQDVTYENSQARERTQILMDLANQAGGFVIGTGDLSELALGWATYNGDHMSMYAVNASVPKTLVRHLVRYAADVFGGRIAEVLLDILDTPVSPELLPPTGDGEIAQKTEDLVGPYELHDYFLYYLLRFGFEPGKIYRMALKSFEGVYDAKTVHTWLRTFYRRFFAQQFKRSCLPDGPKVGSVTLSPRGDWRMPSDASSRLWLAQIDALNPVD</sequence>
<proteinExistence type="inferred from homology"/>
<dbReference type="RefSeq" id="WP_226812448.1">
    <property type="nucleotide sequence ID" value="NZ_CABWIF010000011.1"/>
</dbReference>
<evidence type="ECO:0000256" key="6">
    <source>
        <dbReference type="ARBA" id="ARBA00023027"/>
    </source>
</evidence>
<dbReference type="PIRSF" id="PIRSF006630">
    <property type="entry name" value="NADS_GAT"/>
    <property type="match status" value="1"/>
</dbReference>
<accession>A0A5K1IXI1</accession>
<feature type="domain" description="CN hydrolase" evidence="10">
    <location>
        <begin position="12"/>
        <end position="279"/>
    </location>
</feature>
<evidence type="ECO:0000256" key="5">
    <source>
        <dbReference type="ARBA" id="ARBA00022840"/>
    </source>
</evidence>
<feature type="active site" description="Nucleophile; for glutaminase activity" evidence="7">
    <location>
        <position position="179"/>
    </location>
</feature>
<evidence type="ECO:0000256" key="1">
    <source>
        <dbReference type="ARBA" id="ARBA00005188"/>
    </source>
</evidence>
<dbReference type="GO" id="GO:0004359">
    <property type="term" value="F:glutaminase activity"/>
    <property type="evidence" value="ECO:0007669"/>
    <property type="project" value="InterPro"/>
</dbReference>
<keyword evidence="6 7" id="KW-0520">NAD</keyword>
<dbReference type="GO" id="GO:0005524">
    <property type="term" value="F:ATP binding"/>
    <property type="evidence" value="ECO:0007669"/>
    <property type="project" value="UniProtKB-UniRule"/>
</dbReference>
<comment type="function">
    <text evidence="7">Catalyzes the ATP-dependent amidation of deamido-NAD to form NAD. Uses L-glutamine as a nitrogen source.</text>
</comment>
<feature type="binding site" evidence="7">
    <location>
        <position position="212"/>
    </location>
    <ligand>
        <name>L-glutamine</name>
        <dbReference type="ChEBI" id="CHEBI:58359"/>
    </ligand>
</feature>
<dbReference type="InterPro" id="IPR036526">
    <property type="entry name" value="C-N_Hydrolase_sf"/>
</dbReference>
<evidence type="ECO:0000256" key="4">
    <source>
        <dbReference type="ARBA" id="ARBA00022741"/>
    </source>
</evidence>
<dbReference type="EC" id="6.3.5.1" evidence="7 8"/>
<feature type="binding site" evidence="7">
    <location>
        <begin position="489"/>
        <end position="492"/>
    </location>
    <ligand>
        <name>deamido-NAD(+)</name>
        <dbReference type="ChEBI" id="CHEBI:58437"/>
        <note>ligand shared between two neighboring subunits</note>
    </ligand>
</feature>
<dbReference type="GO" id="GO:0009435">
    <property type="term" value="P:NAD+ biosynthetic process"/>
    <property type="evidence" value="ECO:0007669"/>
    <property type="project" value="UniProtKB-UniRule"/>
</dbReference>
<dbReference type="EMBL" id="CABWIF010000011">
    <property type="protein sequence ID" value="VWL93663.1"/>
    <property type="molecule type" value="Genomic_DNA"/>
</dbReference>
<dbReference type="HAMAP" id="MF_02090">
    <property type="entry name" value="NadE_glutamine_dep"/>
    <property type="match status" value="1"/>
</dbReference>
<evidence type="ECO:0000313" key="12">
    <source>
        <dbReference type="Proteomes" id="UP000368032"/>
    </source>
</evidence>
<dbReference type="Gene3D" id="1.10.10.1140">
    <property type="entry name" value="Glutamine-dependent NAD+ synthetase, C-terminal domain"/>
    <property type="match status" value="1"/>
</dbReference>
<keyword evidence="4 7" id="KW-0547">Nucleotide-binding</keyword>
<evidence type="ECO:0000256" key="7">
    <source>
        <dbReference type="HAMAP-Rule" id="MF_02090"/>
    </source>
</evidence>
<dbReference type="Gene3D" id="3.60.110.10">
    <property type="entry name" value="Carbon-nitrogen hydrolase"/>
    <property type="match status" value="1"/>
</dbReference>
<comment type="similarity">
    <text evidence="2 7 8">In the C-terminal section; belongs to the NAD synthetase family.</text>
</comment>
<keyword evidence="3 7" id="KW-0436">Ligase</keyword>
<feature type="binding site" evidence="7">
    <location>
        <position position="127"/>
    </location>
    <ligand>
        <name>L-glutamine</name>
        <dbReference type="ChEBI" id="CHEBI:58359"/>
    </ligand>
</feature>
<dbReference type="InterPro" id="IPR041856">
    <property type="entry name" value="NAD+_synth_C"/>
</dbReference>
<dbReference type="SUPFAM" id="SSF56317">
    <property type="entry name" value="Carbon-nitrogen hydrolase"/>
    <property type="match status" value="1"/>
</dbReference>
<organism evidence="11 12">
    <name type="scientific">Collinsella aerofaciens</name>
    <dbReference type="NCBI Taxonomy" id="74426"/>
    <lineage>
        <taxon>Bacteria</taxon>
        <taxon>Bacillati</taxon>
        <taxon>Actinomycetota</taxon>
        <taxon>Coriobacteriia</taxon>
        <taxon>Coriobacteriales</taxon>
        <taxon>Coriobacteriaceae</taxon>
        <taxon>Collinsella</taxon>
    </lineage>
</organism>
<dbReference type="InterPro" id="IPR014729">
    <property type="entry name" value="Rossmann-like_a/b/a_fold"/>
</dbReference>
<protein>
    <recommendedName>
        <fullName evidence="7 8">Glutamine-dependent NAD(+) synthetase</fullName>
        <ecNumber evidence="7 8">6.3.5.1</ecNumber>
    </recommendedName>
    <alternativeName>
        <fullName evidence="7 8">NAD(+) synthase [glutamine-hydrolyzing]</fullName>
    </alternativeName>
</protein>
<feature type="active site" description="Proton acceptor; for glutaminase activity" evidence="7">
    <location>
        <position position="52"/>
    </location>
</feature>
<dbReference type="Pfam" id="PF00795">
    <property type="entry name" value="CN_hydrolase"/>
    <property type="match status" value="1"/>
</dbReference>
<evidence type="ECO:0000313" key="11">
    <source>
        <dbReference type="EMBL" id="VWL93663.1"/>
    </source>
</evidence>
<feature type="active site" description="For glutaminase activity" evidence="7">
    <location>
        <position position="121"/>
    </location>
</feature>
<keyword evidence="5 7" id="KW-0067">ATP-binding</keyword>
<dbReference type="InterPro" id="IPR003694">
    <property type="entry name" value="NAD_synthase"/>
</dbReference>
<dbReference type="GO" id="GO:0008795">
    <property type="term" value="F:NAD+ synthase activity"/>
    <property type="evidence" value="ECO:0007669"/>
    <property type="project" value="UniProtKB-UniRule"/>
</dbReference>
<dbReference type="PROSITE" id="PS50263">
    <property type="entry name" value="CN_HYDROLASE"/>
    <property type="match status" value="1"/>
</dbReference>
<name>A0A5K1IXI1_9ACTN</name>
<evidence type="ECO:0000256" key="2">
    <source>
        <dbReference type="ARBA" id="ARBA00007145"/>
    </source>
</evidence>
<dbReference type="PANTHER" id="PTHR23090">
    <property type="entry name" value="NH 3 /GLUTAMINE-DEPENDENT NAD + SYNTHETASE"/>
    <property type="match status" value="1"/>
</dbReference>
<dbReference type="InterPro" id="IPR022310">
    <property type="entry name" value="NAD/GMP_synthase"/>
</dbReference>
<dbReference type="NCBIfam" id="TIGR00552">
    <property type="entry name" value="nadE"/>
    <property type="match status" value="1"/>
</dbReference>
<evidence type="ECO:0000256" key="3">
    <source>
        <dbReference type="ARBA" id="ARBA00022598"/>
    </source>
</evidence>
<dbReference type="NCBIfam" id="NF002730">
    <property type="entry name" value="PRK02628.1"/>
    <property type="match status" value="1"/>
</dbReference>
<dbReference type="GO" id="GO:0003952">
    <property type="term" value="F:NAD+ synthase (glutamine-hydrolyzing) activity"/>
    <property type="evidence" value="ECO:0007669"/>
    <property type="project" value="UniProtKB-UniRule"/>
</dbReference>
<feature type="binding site" evidence="7">
    <location>
        <begin position="369"/>
        <end position="376"/>
    </location>
    <ligand>
        <name>ATP</name>
        <dbReference type="ChEBI" id="CHEBI:30616"/>
    </ligand>
</feature>
<dbReference type="SUPFAM" id="SSF52402">
    <property type="entry name" value="Adenine nucleotide alpha hydrolases-like"/>
    <property type="match status" value="1"/>
</dbReference>
<dbReference type="Proteomes" id="UP000368032">
    <property type="component" value="Unassembled WGS sequence"/>
</dbReference>
<dbReference type="CDD" id="cd00553">
    <property type="entry name" value="NAD_synthase"/>
    <property type="match status" value="1"/>
</dbReference>
<comment type="catalytic activity">
    <reaction evidence="7 8">
        <text>deamido-NAD(+) + L-glutamine + ATP + H2O = L-glutamate + AMP + diphosphate + NAD(+) + H(+)</text>
        <dbReference type="Rhea" id="RHEA:24384"/>
        <dbReference type="ChEBI" id="CHEBI:15377"/>
        <dbReference type="ChEBI" id="CHEBI:15378"/>
        <dbReference type="ChEBI" id="CHEBI:29985"/>
        <dbReference type="ChEBI" id="CHEBI:30616"/>
        <dbReference type="ChEBI" id="CHEBI:33019"/>
        <dbReference type="ChEBI" id="CHEBI:57540"/>
        <dbReference type="ChEBI" id="CHEBI:58359"/>
        <dbReference type="ChEBI" id="CHEBI:58437"/>
        <dbReference type="ChEBI" id="CHEBI:456215"/>
        <dbReference type="EC" id="6.3.5.1"/>
    </reaction>
</comment>
<feature type="binding site" evidence="7">
    <location>
        <position position="206"/>
    </location>
    <ligand>
        <name>L-glutamine</name>
        <dbReference type="ChEBI" id="CHEBI:58359"/>
    </ligand>
</feature>
<dbReference type="GO" id="GO:0005737">
    <property type="term" value="C:cytoplasm"/>
    <property type="evidence" value="ECO:0007669"/>
    <property type="project" value="InterPro"/>
</dbReference>
<dbReference type="PANTHER" id="PTHR23090:SF9">
    <property type="entry name" value="GLUTAMINE-DEPENDENT NAD(+) SYNTHETASE"/>
    <property type="match status" value="1"/>
</dbReference>
<dbReference type="Pfam" id="PF02540">
    <property type="entry name" value="NAD_synthase"/>
    <property type="match status" value="1"/>
</dbReference>
<evidence type="ECO:0000256" key="8">
    <source>
        <dbReference type="PIRNR" id="PIRNR006630"/>
    </source>
</evidence>
<feature type="binding site" evidence="7">
    <location>
        <position position="616"/>
    </location>
    <ligand>
        <name>deamido-NAD(+)</name>
        <dbReference type="ChEBI" id="CHEBI:58437"/>
        <note>ligand shared between two neighboring subunits</note>
    </ligand>
</feature>
<comment type="similarity">
    <text evidence="9">Belongs to the NAD synthetase family.</text>
</comment>